<dbReference type="PROSITE" id="PS50109">
    <property type="entry name" value="HIS_KIN"/>
    <property type="match status" value="1"/>
</dbReference>
<evidence type="ECO:0000256" key="2">
    <source>
        <dbReference type="ARBA" id="ARBA00012438"/>
    </source>
</evidence>
<keyword evidence="9" id="KW-0418">Kinase</keyword>
<gene>
    <name evidence="9" type="ORF">PCS_01530</name>
</gene>
<dbReference type="GO" id="GO:0005524">
    <property type="term" value="F:ATP binding"/>
    <property type="evidence" value="ECO:0007669"/>
    <property type="project" value="UniProtKB-KW"/>
</dbReference>
<dbReference type="EMBL" id="AOSV01000016">
    <property type="protein sequence ID" value="EMG37592.1"/>
    <property type="molecule type" value="Genomic_DNA"/>
</dbReference>
<keyword evidence="9" id="KW-0808">Transferase</keyword>
<organism evidence="9 10">
    <name type="scientific">Desulfocurvibacter africanus PCS</name>
    <dbReference type="NCBI Taxonomy" id="1262666"/>
    <lineage>
        <taxon>Bacteria</taxon>
        <taxon>Pseudomonadati</taxon>
        <taxon>Thermodesulfobacteriota</taxon>
        <taxon>Desulfovibrionia</taxon>
        <taxon>Desulfovibrionales</taxon>
        <taxon>Desulfovibrionaceae</taxon>
        <taxon>Desulfocurvibacter</taxon>
    </lineage>
</organism>
<keyword evidence="3 5" id="KW-0597">Phosphoprotein</keyword>
<feature type="modified residue" description="4-aspartylphosphate" evidence="5">
    <location>
        <position position="500"/>
    </location>
</feature>
<dbReference type="InterPro" id="IPR005467">
    <property type="entry name" value="His_kinase_dom"/>
</dbReference>
<dbReference type="InterPro" id="IPR036641">
    <property type="entry name" value="HPT_dom_sf"/>
</dbReference>
<evidence type="ECO:0000313" key="9">
    <source>
        <dbReference type="EMBL" id="EMG37592.1"/>
    </source>
</evidence>
<dbReference type="PROSITE" id="PS50110">
    <property type="entry name" value="RESPONSE_REGULATORY"/>
    <property type="match status" value="1"/>
</dbReference>
<sequence length="704" mass="77352">MGDRFPTTAHIGLAPLAVANYKGTILPIRRSPPRPPARRGLTITTATQTRVLLLGGHPVIEDIRIFLANNLLDVFVVNNLAGLSLDSTQNVGCVLFHPGENHDTMTECIQDYLAKKLEAPTILLHSGNLAASATAWPFVTSYSLERLDMDHLHSDIEMLCKMEKRLRTTASAHKSTGNAPSEALNKGKISVQTQRNFLTMVSHDIRTPMSGIIGMADLALTKTDSPSVRRHIETIKQSAQSLLSTLNDIVDLSHIEAGNLKLDNRPLQLRETLAPSMEVIANLCREKGLAFSCRFDPHIPEYLEGDPGRLIQIFNNLLMNAVTFTQQGEISVNAEAMDTQGQSAANGMVRVRFCVQDTGIGLSKEFQGQFLAGISPQHDCQTTPDTGASLTMRLVHNLVQLLGGSLDLESQKNVGSIFRITLPFTRASVPRARQKKATQLDSPDSGPEALSVLLVEDNKVNQLFTREMLLAEGHSVIVAENGQEAVDILARQRFDIVLMDIQMPVMDGVEATRTIRNPSSAVLDHDVPIIALTAHAIKGDRERFIQAGMTDYLTKPVDFRKLFGIMTTLFPSKRIVAGSPPPPVTVPSTQEQNGPAIDLEWFGKMLSSRKDFLRRMFEVFVREEPLRLEKTKKALEAGDMEILRFLAHSIKGATATMGAYGARDHAAALEKAAKAADPQEASCQYARLAEEMGRVLDFMQGFLD</sequence>
<dbReference type="InterPro" id="IPR001789">
    <property type="entry name" value="Sig_transdc_resp-reg_receiver"/>
</dbReference>
<protein>
    <recommendedName>
        <fullName evidence="2">histidine kinase</fullName>
        <ecNumber evidence="2">2.7.13.3</ecNumber>
    </recommendedName>
</protein>
<dbReference type="InterPro" id="IPR036890">
    <property type="entry name" value="HATPase_C_sf"/>
</dbReference>
<evidence type="ECO:0000256" key="1">
    <source>
        <dbReference type="ARBA" id="ARBA00000085"/>
    </source>
</evidence>
<dbReference type="SMART" id="SM00388">
    <property type="entry name" value="HisKA"/>
    <property type="match status" value="1"/>
</dbReference>
<dbReference type="PROSITE" id="PS50894">
    <property type="entry name" value="HPT"/>
    <property type="match status" value="1"/>
</dbReference>
<dbReference type="InterPro" id="IPR011006">
    <property type="entry name" value="CheY-like_superfamily"/>
</dbReference>
<dbReference type="GO" id="GO:0000155">
    <property type="term" value="F:phosphorelay sensor kinase activity"/>
    <property type="evidence" value="ECO:0007669"/>
    <property type="project" value="InterPro"/>
</dbReference>
<dbReference type="Gene3D" id="1.10.287.130">
    <property type="match status" value="1"/>
</dbReference>
<dbReference type="InterPro" id="IPR008207">
    <property type="entry name" value="Sig_transdc_His_kin_Hpt_dom"/>
</dbReference>
<evidence type="ECO:0000256" key="5">
    <source>
        <dbReference type="PROSITE-ProRule" id="PRU00169"/>
    </source>
</evidence>
<reference evidence="9 10" key="1">
    <citation type="journal article" date="2013" name="Genome Announc.">
        <title>Draft Genome Sequence for Desulfovibrio africanus Strain PCS.</title>
        <authorList>
            <person name="Brown S.D."/>
            <person name="Utturkar S.M."/>
            <person name="Arkin A.P."/>
            <person name="Deutschbauer A.M."/>
            <person name="Elias D.A."/>
            <person name="Hazen T.C."/>
            <person name="Chakraborty R."/>
        </authorList>
    </citation>
    <scope>NUCLEOTIDE SEQUENCE [LARGE SCALE GENOMIC DNA]</scope>
    <source>
        <strain evidence="9 10">PCS</strain>
    </source>
</reference>
<evidence type="ECO:0000313" key="10">
    <source>
        <dbReference type="Proteomes" id="UP000011922"/>
    </source>
</evidence>
<dbReference type="CDD" id="cd00082">
    <property type="entry name" value="HisKA"/>
    <property type="match status" value="1"/>
</dbReference>
<dbReference type="CDD" id="cd17546">
    <property type="entry name" value="REC_hyHK_CKI1_RcsC-like"/>
    <property type="match status" value="1"/>
</dbReference>
<dbReference type="PATRIC" id="fig|1262666.3.peg.1555"/>
<feature type="domain" description="HPt" evidence="8">
    <location>
        <begin position="609"/>
        <end position="704"/>
    </location>
</feature>
<evidence type="ECO:0000259" key="6">
    <source>
        <dbReference type="PROSITE" id="PS50109"/>
    </source>
</evidence>
<accession>M5PTA8</accession>
<dbReference type="SMART" id="SM00073">
    <property type="entry name" value="HPT"/>
    <property type="match status" value="1"/>
</dbReference>
<dbReference type="PANTHER" id="PTHR45339">
    <property type="entry name" value="HYBRID SIGNAL TRANSDUCTION HISTIDINE KINASE J"/>
    <property type="match status" value="1"/>
</dbReference>
<dbReference type="SUPFAM" id="SSF47384">
    <property type="entry name" value="Homodimeric domain of signal transducing histidine kinase"/>
    <property type="match status" value="1"/>
</dbReference>
<dbReference type="Gene3D" id="1.20.120.160">
    <property type="entry name" value="HPT domain"/>
    <property type="match status" value="1"/>
</dbReference>
<feature type="modified residue" description="Phosphohistidine" evidence="4">
    <location>
        <position position="648"/>
    </location>
</feature>
<dbReference type="Pfam" id="PF00072">
    <property type="entry name" value="Response_reg"/>
    <property type="match status" value="1"/>
</dbReference>
<dbReference type="PANTHER" id="PTHR45339:SF5">
    <property type="entry name" value="HISTIDINE KINASE"/>
    <property type="match status" value="1"/>
</dbReference>
<dbReference type="Gene3D" id="3.40.50.2300">
    <property type="match status" value="1"/>
</dbReference>
<dbReference type="InterPro" id="IPR036097">
    <property type="entry name" value="HisK_dim/P_sf"/>
</dbReference>
<evidence type="ECO:0000259" key="7">
    <source>
        <dbReference type="PROSITE" id="PS50110"/>
    </source>
</evidence>
<dbReference type="SUPFAM" id="SSF55874">
    <property type="entry name" value="ATPase domain of HSP90 chaperone/DNA topoisomerase II/histidine kinase"/>
    <property type="match status" value="1"/>
</dbReference>
<dbReference type="Pfam" id="PF00512">
    <property type="entry name" value="HisKA"/>
    <property type="match status" value="1"/>
</dbReference>
<dbReference type="Proteomes" id="UP000011922">
    <property type="component" value="Unassembled WGS sequence"/>
</dbReference>
<dbReference type="PRINTS" id="PR00344">
    <property type="entry name" value="BCTRLSENSOR"/>
</dbReference>
<feature type="domain" description="Response regulatory" evidence="7">
    <location>
        <begin position="451"/>
        <end position="570"/>
    </location>
</feature>
<comment type="catalytic activity">
    <reaction evidence="1">
        <text>ATP + protein L-histidine = ADP + protein N-phospho-L-histidine.</text>
        <dbReference type="EC" id="2.7.13.3"/>
    </reaction>
</comment>
<name>M5PTA8_DESAF</name>
<feature type="domain" description="Histidine kinase" evidence="6">
    <location>
        <begin position="200"/>
        <end position="426"/>
    </location>
</feature>
<dbReference type="SUPFAM" id="SSF47226">
    <property type="entry name" value="Histidine-containing phosphotransfer domain, HPT domain"/>
    <property type="match status" value="1"/>
</dbReference>
<dbReference type="Pfam" id="PF01627">
    <property type="entry name" value="Hpt"/>
    <property type="match status" value="1"/>
</dbReference>
<evidence type="ECO:0000259" key="8">
    <source>
        <dbReference type="PROSITE" id="PS50894"/>
    </source>
</evidence>
<dbReference type="Gene3D" id="3.30.565.10">
    <property type="entry name" value="Histidine kinase-like ATPase, C-terminal domain"/>
    <property type="match status" value="1"/>
</dbReference>
<comment type="caution">
    <text evidence="9">The sequence shown here is derived from an EMBL/GenBank/DDBJ whole genome shotgun (WGS) entry which is preliminary data.</text>
</comment>
<dbReference type="InterPro" id="IPR004358">
    <property type="entry name" value="Sig_transdc_His_kin-like_C"/>
</dbReference>
<dbReference type="GO" id="GO:0005886">
    <property type="term" value="C:plasma membrane"/>
    <property type="evidence" value="ECO:0007669"/>
    <property type="project" value="UniProtKB-SubCell"/>
</dbReference>
<dbReference type="InterPro" id="IPR003594">
    <property type="entry name" value="HATPase_dom"/>
</dbReference>
<dbReference type="EC" id="2.7.13.3" evidence="2"/>
<dbReference type="InterPro" id="IPR003661">
    <property type="entry name" value="HisK_dim/P_dom"/>
</dbReference>
<evidence type="ECO:0000256" key="4">
    <source>
        <dbReference type="PROSITE-ProRule" id="PRU00110"/>
    </source>
</evidence>
<dbReference type="AlphaFoldDB" id="M5PTA8"/>
<dbReference type="SUPFAM" id="SSF52172">
    <property type="entry name" value="CheY-like"/>
    <property type="match status" value="1"/>
</dbReference>
<dbReference type="SMART" id="SM00387">
    <property type="entry name" value="HATPase_c"/>
    <property type="match status" value="1"/>
</dbReference>
<dbReference type="SMART" id="SM00448">
    <property type="entry name" value="REC"/>
    <property type="match status" value="1"/>
</dbReference>
<evidence type="ECO:0000256" key="3">
    <source>
        <dbReference type="ARBA" id="ARBA00022553"/>
    </source>
</evidence>
<dbReference type="Pfam" id="PF02518">
    <property type="entry name" value="HATPase_c"/>
    <property type="match status" value="1"/>
</dbReference>
<proteinExistence type="predicted"/>